<dbReference type="CDD" id="cd03801">
    <property type="entry name" value="GT4_PimA-like"/>
    <property type="match status" value="1"/>
</dbReference>
<dbReference type="STRING" id="762903.Pedsa_3383"/>
<proteinExistence type="predicted"/>
<feature type="domain" description="Glycosyltransferase subfamily 4-like N-terminal" evidence="1">
    <location>
        <begin position="16"/>
        <end position="191"/>
    </location>
</feature>
<evidence type="ECO:0000313" key="2">
    <source>
        <dbReference type="EMBL" id="ADY53918.1"/>
    </source>
</evidence>
<dbReference type="InterPro" id="IPR050194">
    <property type="entry name" value="Glycosyltransferase_grp1"/>
</dbReference>
<dbReference type="SUPFAM" id="SSF53756">
    <property type="entry name" value="UDP-Glycosyltransferase/glycogen phosphorylase"/>
    <property type="match status" value="1"/>
</dbReference>
<evidence type="ECO:0000313" key="3">
    <source>
        <dbReference type="Proteomes" id="UP000000310"/>
    </source>
</evidence>
<dbReference type="PANTHER" id="PTHR45947:SF3">
    <property type="entry name" value="SULFOQUINOVOSYL TRANSFERASE SQD2"/>
    <property type="match status" value="1"/>
</dbReference>
<dbReference type="RefSeq" id="WP_013634401.1">
    <property type="nucleotide sequence ID" value="NC_015177.1"/>
</dbReference>
<dbReference type="KEGG" id="psn:Pedsa_3383"/>
<accession>F0SDD5</accession>
<dbReference type="OrthoDB" id="9807209at2"/>
<evidence type="ECO:0000259" key="1">
    <source>
        <dbReference type="Pfam" id="PF13439"/>
    </source>
</evidence>
<keyword evidence="2" id="KW-0808">Transferase</keyword>
<gene>
    <name evidence="2" type="ordered locus">Pedsa_3383</name>
</gene>
<dbReference type="AlphaFoldDB" id="F0SDD5"/>
<dbReference type="Pfam" id="PF13692">
    <property type="entry name" value="Glyco_trans_1_4"/>
    <property type="match status" value="1"/>
</dbReference>
<keyword evidence="3" id="KW-1185">Reference proteome</keyword>
<organism evidence="2 3">
    <name type="scientific">Pseudopedobacter saltans (strain ATCC 51119 / DSM 12145 / JCM 21818 / CCUG 39354 / LMG 10337 / NBRC 100064 / NCIMB 13643)</name>
    <name type="common">Pedobacter saltans</name>
    <dbReference type="NCBI Taxonomy" id="762903"/>
    <lineage>
        <taxon>Bacteria</taxon>
        <taxon>Pseudomonadati</taxon>
        <taxon>Bacteroidota</taxon>
        <taxon>Sphingobacteriia</taxon>
        <taxon>Sphingobacteriales</taxon>
        <taxon>Sphingobacteriaceae</taxon>
        <taxon>Pseudopedobacter</taxon>
    </lineage>
</organism>
<protein>
    <submittedName>
        <fullName evidence="2">Glycosyl transferase group 1</fullName>
    </submittedName>
</protein>
<dbReference type="EMBL" id="CP002545">
    <property type="protein sequence ID" value="ADY53918.1"/>
    <property type="molecule type" value="Genomic_DNA"/>
</dbReference>
<reference evidence="3" key="2">
    <citation type="submission" date="2011-02" db="EMBL/GenBank/DDBJ databases">
        <title>The complete genome of Pedobacter saltans DSM 12145.</title>
        <authorList>
            <consortium name="US DOE Joint Genome Institute (JGI-PGF)"/>
            <person name="Lucas S."/>
            <person name="Copeland A."/>
            <person name="Lapidus A."/>
            <person name="Bruce D."/>
            <person name="Goodwin L."/>
            <person name="Pitluck S."/>
            <person name="Kyrpides N."/>
            <person name="Mavromatis K."/>
            <person name="Pagani I."/>
            <person name="Ivanova N."/>
            <person name="Ovchinnikova G."/>
            <person name="Lu M."/>
            <person name="Detter J.C."/>
            <person name="Han C."/>
            <person name="Land M."/>
            <person name="Hauser L."/>
            <person name="Markowitz V."/>
            <person name="Cheng J.-F."/>
            <person name="Hugenholtz P."/>
            <person name="Woyke T."/>
            <person name="Wu D."/>
            <person name="Tindall B."/>
            <person name="Pomrenke H.G."/>
            <person name="Brambilla E."/>
            <person name="Klenk H.-P."/>
            <person name="Eisen J.A."/>
        </authorList>
    </citation>
    <scope>NUCLEOTIDE SEQUENCE [LARGE SCALE GENOMIC DNA]</scope>
    <source>
        <strain evidence="3">ATCC 51119 / DSM 12145 / JCM 21818 / LMG 10337 / NBRC 100064 / NCIMB 13643</strain>
    </source>
</reference>
<reference evidence="2 3" key="1">
    <citation type="journal article" date="2011" name="Stand. Genomic Sci.">
        <title>Complete genome sequence of the gliding, heparinolytic Pedobacter saltans type strain (113).</title>
        <authorList>
            <person name="Liolios K."/>
            <person name="Sikorski J."/>
            <person name="Lu M."/>
            <person name="Nolan M."/>
            <person name="Lapidus A."/>
            <person name="Lucas S."/>
            <person name="Hammon N."/>
            <person name="Deshpande S."/>
            <person name="Cheng J.F."/>
            <person name="Tapia R."/>
            <person name="Han C."/>
            <person name="Goodwin L."/>
            <person name="Pitluck S."/>
            <person name="Huntemann M."/>
            <person name="Ivanova N."/>
            <person name="Pagani I."/>
            <person name="Mavromatis K."/>
            <person name="Ovchinikova G."/>
            <person name="Pati A."/>
            <person name="Chen A."/>
            <person name="Palaniappan K."/>
            <person name="Land M."/>
            <person name="Hauser L."/>
            <person name="Brambilla E.M."/>
            <person name="Kotsyurbenko O."/>
            <person name="Rohde M."/>
            <person name="Tindall B.J."/>
            <person name="Abt B."/>
            <person name="Goker M."/>
            <person name="Detter J.C."/>
            <person name="Woyke T."/>
            <person name="Bristow J."/>
            <person name="Eisen J.A."/>
            <person name="Markowitz V."/>
            <person name="Hugenholtz P."/>
            <person name="Klenk H.P."/>
            <person name="Kyrpides N.C."/>
        </authorList>
    </citation>
    <scope>NUCLEOTIDE SEQUENCE [LARGE SCALE GENOMIC DNA]</scope>
    <source>
        <strain evidence="3">ATCC 51119 / DSM 12145 / JCM 21818 / LMG 10337 / NBRC 100064 / NCIMB 13643</strain>
    </source>
</reference>
<dbReference type="PANTHER" id="PTHR45947">
    <property type="entry name" value="SULFOQUINOVOSYL TRANSFERASE SQD2"/>
    <property type="match status" value="1"/>
</dbReference>
<name>F0SDD5_PSESL</name>
<dbReference type="Pfam" id="PF13439">
    <property type="entry name" value="Glyco_transf_4"/>
    <property type="match status" value="1"/>
</dbReference>
<sequence>MRVLLLSNRIPFPPHGGYAIVVYNTIQELLSLGCEVTLFSLNTAKHYVFSSSIQDELIKKIKFYKYGVDDKVKVKDAFFNLFTSKSYNIIRFYSEGCAGMLAKILRENDFDIVQFEGLQVTPYLETVRNNSNAKVVYRSHNIEFKIWKRLALKEGMTPKKLYLNLLSKRLREYETNIINKFDALFAISHLDEHFFKSIGCTSVLTSFPVALNLSQYAGIHKLTPHKSIGYIGSMDWRPNVEGLSWFLEQVWPQIQKLTSGIKFHLAGKNMPARFTHRDFQNYVMEGEVDDALEFISKQHVFVVPLFSGSGMRVKIIEAMALGKCVIATSIAAEGIKYQHDKNILIADRADDFYKQILRCFTDKTLISRIGKQARLLVQQHHDIEKESKRMLLTYQKLCAK</sequence>
<dbReference type="Proteomes" id="UP000000310">
    <property type="component" value="Chromosome"/>
</dbReference>
<dbReference type="InterPro" id="IPR028098">
    <property type="entry name" value="Glyco_trans_4-like_N"/>
</dbReference>
<dbReference type="GO" id="GO:0016757">
    <property type="term" value="F:glycosyltransferase activity"/>
    <property type="evidence" value="ECO:0007669"/>
    <property type="project" value="UniProtKB-ARBA"/>
</dbReference>
<dbReference type="HOGENOM" id="CLU_028014_4_1_10"/>
<dbReference type="eggNOG" id="COG0438">
    <property type="taxonomic scope" value="Bacteria"/>
</dbReference>
<dbReference type="Gene3D" id="3.40.50.2000">
    <property type="entry name" value="Glycogen Phosphorylase B"/>
    <property type="match status" value="2"/>
</dbReference>